<sequence>MLGRSIINQRSKVLSSCLNISSPSFTPITTRSLFTTTTTTTGLNNRSSLSSTSLILKRKEEYTFQTRNYKRSSTWSNRESKESASSSSTLDETKQQVLQCSAYCISKSIQRNVSDLPQDFSLDKVFPVSNVMWLRYAKNTNGKVGGDVYIFPSFGCVVLWGIPTDAKDTLFTWLKQYSVDPYSPEHDTFSYVEGHLGGNTKFDIESRYKELITLSSSHTERFNEMFATSYALAQSVRLNLIEAHVYKLAQKVENIPDELAKHGTIAHFSKRDIVKQLGEQMKIRNFLNLHTDIIDTPEHFWEHTEGEGIYKIARGHCEIDKRVRIMNERLNLISGIYDVINDEMKHSHSIRLERIIIALIAIEAALGLANWYSHI</sequence>
<dbReference type="RefSeq" id="XP_004362653.1">
    <property type="nucleotide sequence ID" value="XM_004362596.1"/>
</dbReference>
<dbReference type="STRING" id="1054147.F4PGG8"/>
<dbReference type="PANTHER" id="PTHR16255:SF1">
    <property type="entry name" value="REQUIRED FOR MEIOTIC NUCLEAR DIVISION PROTEIN 1 HOMOLOG"/>
    <property type="match status" value="1"/>
</dbReference>
<evidence type="ECO:0000256" key="1">
    <source>
        <dbReference type="ARBA" id="ARBA00008306"/>
    </source>
</evidence>
<dbReference type="GO" id="GO:0005739">
    <property type="term" value="C:mitochondrion"/>
    <property type="evidence" value="ECO:0007669"/>
    <property type="project" value="UniProtKB-ARBA"/>
</dbReference>
<accession>F4PGG8</accession>
<name>F4PGG8_CACFS</name>
<evidence type="ECO:0000313" key="4">
    <source>
        <dbReference type="Proteomes" id="UP000007797"/>
    </source>
</evidence>
<dbReference type="GeneID" id="14877259"/>
<feature type="domain" description="DUF155" evidence="2">
    <location>
        <begin position="148"/>
        <end position="327"/>
    </location>
</feature>
<dbReference type="PANTHER" id="PTHR16255">
    <property type="entry name" value="REQUIRED FOR MEIOTIC NUCLEAR DIVISION PROTEIN 1 HOMOLOG"/>
    <property type="match status" value="1"/>
</dbReference>
<dbReference type="OrthoDB" id="18302at2759"/>
<keyword evidence="4" id="KW-1185">Reference proteome</keyword>
<protein>
    <recommendedName>
        <fullName evidence="2">DUF155 domain-containing protein</fullName>
    </recommendedName>
</protein>
<dbReference type="OMA" id="HEMRYEL"/>
<dbReference type="EMBL" id="GL883006">
    <property type="protein sequence ID" value="EGG24802.1"/>
    <property type="molecule type" value="Genomic_DNA"/>
</dbReference>
<dbReference type="InterPro" id="IPR003734">
    <property type="entry name" value="DUF155"/>
</dbReference>
<dbReference type="AlphaFoldDB" id="F4PGG8"/>
<evidence type="ECO:0000313" key="3">
    <source>
        <dbReference type="EMBL" id="EGG24802.1"/>
    </source>
</evidence>
<reference evidence="4" key="1">
    <citation type="journal article" date="2011" name="Genome Res.">
        <title>Phylogeny-wide analysis of social amoeba genomes highlights ancient origins for complex intercellular communication.</title>
        <authorList>
            <person name="Heidel A.J."/>
            <person name="Lawal H.M."/>
            <person name="Felder M."/>
            <person name="Schilde C."/>
            <person name="Helps N.R."/>
            <person name="Tunggal B."/>
            <person name="Rivero F."/>
            <person name="John U."/>
            <person name="Schleicher M."/>
            <person name="Eichinger L."/>
            <person name="Platzer M."/>
            <person name="Noegel A.A."/>
            <person name="Schaap P."/>
            <person name="Gloeckner G."/>
        </authorList>
    </citation>
    <scope>NUCLEOTIDE SEQUENCE [LARGE SCALE GENOMIC DNA]</scope>
    <source>
        <strain evidence="4">SH3</strain>
    </source>
</reference>
<dbReference type="KEGG" id="dfa:DFA_03046"/>
<proteinExistence type="inferred from homology"/>
<dbReference type="Proteomes" id="UP000007797">
    <property type="component" value="Unassembled WGS sequence"/>
</dbReference>
<gene>
    <name evidence="3" type="ORF">DFA_03046</name>
</gene>
<dbReference type="Pfam" id="PF02582">
    <property type="entry name" value="DUF155"/>
    <property type="match status" value="1"/>
</dbReference>
<comment type="similarity">
    <text evidence="1">Belongs to the RMD1/sif2 family.</text>
</comment>
<organism evidence="3 4">
    <name type="scientific">Cavenderia fasciculata</name>
    <name type="common">Slime mold</name>
    <name type="synonym">Dictyostelium fasciculatum</name>
    <dbReference type="NCBI Taxonomy" id="261658"/>
    <lineage>
        <taxon>Eukaryota</taxon>
        <taxon>Amoebozoa</taxon>
        <taxon>Evosea</taxon>
        <taxon>Eumycetozoa</taxon>
        <taxon>Dictyostelia</taxon>
        <taxon>Acytosteliales</taxon>
        <taxon>Cavenderiaceae</taxon>
        <taxon>Cavenderia</taxon>
    </lineage>
</organism>
<evidence type="ECO:0000259" key="2">
    <source>
        <dbReference type="Pfam" id="PF02582"/>
    </source>
</evidence>
<dbReference type="InterPro" id="IPR051624">
    <property type="entry name" value="RMD1/Sad1-interacting"/>
</dbReference>